<dbReference type="GO" id="GO:0005829">
    <property type="term" value="C:cytosol"/>
    <property type="evidence" value="ECO:0000318"/>
    <property type="project" value="GO_Central"/>
</dbReference>
<reference evidence="16 17" key="1">
    <citation type="journal article" date="2014" name="Nat. Commun.">
        <title>Klebsormidium flaccidum genome reveals primary factors for plant terrestrial adaptation.</title>
        <authorList>
            <person name="Hori K."/>
            <person name="Maruyama F."/>
            <person name="Fujisawa T."/>
            <person name="Togashi T."/>
            <person name="Yamamoto N."/>
            <person name="Seo M."/>
            <person name="Sato S."/>
            <person name="Yamada T."/>
            <person name="Mori H."/>
            <person name="Tajima N."/>
            <person name="Moriyama T."/>
            <person name="Ikeuchi M."/>
            <person name="Watanabe M."/>
            <person name="Wada H."/>
            <person name="Kobayashi K."/>
            <person name="Saito M."/>
            <person name="Masuda T."/>
            <person name="Sasaki-Sekimoto Y."/>
            <person name="Mashiguchi K."/>
            <person name="Awai K."/>
            <person name="Shimojima M."/>
            <person name="Masuda S."/>
            <person name="Iwai M."/>
            <person name="Nobusawa T."/>
            <person name="Narise T."/>
            <person name="Kondo S."/>
            <person name="Saito H."/>
            <person name="Sato R."/>
            <person name="Murakawa M."/>
            <person name="Ihara Y."/>
            <person name="Oshima-Yamada Y."/>
            <person name="Ohtaka K."/>
            <person name="Satoh M."/>
            <person name="Sonobe K."/>
            <person name="Ishii M."/>
            <person name="Ohtani R."/>
            <person name="Kanamori-Sato M."/>
            <person name="Honoki R."/>
            <person name="Miyazaki D."/>
            <person name="Mochizuki H."/>
            <person name="Umetsu J."/>
            <person name="Higashi K."/>
            <person name="Shibata D."/>
            <person name="Kamiya Y."/>
            <person name="Sato N."/>
            <person name="Nakamura Y."/>
            <person name="Tabata S."/>
            <person name="Ida S."/>
            <person name="Kurokawa K."/>
            <person name="Ohta H."/>
        </authorList>
    </citation>
    <scope>NUCLEOTIDE SEQUENCE [LARGE SCALE GENOMIC DNA]</scope>
    <source>
        <strain evidence="16 17">NIES-2285</strain>
    </source>
</reference>
<dbReference type="InterPro" id="IPR036043">
    <property type="entry name" value="Phosphoglycerate_kinase_sf"/>
</dbReference>
<dbReference type="SUPFAM" id="SSF53335">
    <property type="entry name" value="S-adenosyl-L-methionine-dependent methyltransferases"/>
    <property type="match status" value="1"/>
</dbReference>
<evidence type="ECO:0000256" key="12">
    <source>
        <dbReference type="ARBA" id="ARBA00022840"/>
    </source>
</evidence>
<dbReference type="Proteomes" id="UP000054558">
    <property type="component" value="Unassembled WGS sequence"/>
</dbReference>
<comment type="pathway">
    <text evidence="4">Carbohydrate biosynthesis; Calvin cycle.</text>
</comment>
<keyword evidence="8" id="KW-0949">S-adenosyl-L-methionine</keyword>
<keyword evidence="12" id="KW-0067">ATP-binding</keyword>
<dbReference type="PANTHER" id="PTHR11406">
    <property type="entry name" value="PHOSPHOGLYCERATE KINASE"/>
    <property type="match status" value="1"/>
</dbReference>
<accession>A0A1Y1I9G2</accession>
<comment type="cofactor">
    <cofactor evidence="3">
        <name>Mg(2+)</name>
        <dbReference type="ChEBI" id="CHEBI:18420"/>
    </cofactor>
</comment>
<dbReference type="GO" id="GO:0005524">
    <property type="term" value="F:ATP binding"/>
    <property type="evidence" value="ECO:0000318"/>
    <property type="project" value="GO_Central"/>
</dbReference>
<proteinExistence type="inferred from homology"/>
<evidence type="ECO:0000256" key="10">
    <source>
        <dbReference type="ARBA" id="ARBA00022741"/>
    </source>
</evidence>
<dbReference type="GO" id="GO:0043531">
    <property type="term" value="F:ADP binding"/>
    <property type="evidence" value="ECO:0000318"/>
    <property type="project" value="GO_Central"/>
</dbReference>
<dbReference type="Gene3D" id="3.40.50.1260">
    <property type="entry name" value="Phosphoglycerate kinase, N-terminal domain"/>
    <property type="match status" value="2"/>
</dbReference>
<keyword evidence="10" id="KW-0547">Nucleotide-binding</keyword>
<dbReference type="InterPro" id="IPR003358">
    <property type="entry name" value="tRNA_(Gua-N-7)_MeTrfase_Trmb"/>
</dbReference>
<evidence type="ECO:0000256" key="6">
    <source>
        <dbReference type="ARBA" id="ARBA00022603"/>
    </source>
</evidence>
<name>A0A1Y1I9G2_KLENI</name>
<dbReference type="GO" id="GO:0006094">
    <property type="term" value="P:gluconeogenesis"/>
    <property type="evidence" value="ECO:0000318"/>
    <property type="project" value="GO_Central"/>
</dbReference>
<evidence type="ECO:0000256" key="13">
    <source>
        <dbReference type="ARBA" id="ARBA00022842"/>
    </source>
</evidence>
<dbReference type="GO" id="GO:0004618">
    <property type="term" value="F:phosphoglycerate kinase activity"/>
    <property type="evidence" value="ECO:0000318"/>
    <property type="project" value="GO_Central"/>
</dbReference>
<dbReference type="Pfam" id="PF00162">
    <property type="entry name" value="PGK"/>
    <property type="match status" value="1"/>
</dbReference>
<dbReference type="SUPFAM" id="SSF53748">
    <property type="entry name" value="Phosphoglycerate kinase"/>
    <property type="match status" value="1"/>
</dbReference>
<dbReference type="Gene3D" id="3.40.50.150">
    <property type="entry name" value="Vaccinia Virus protein VP39"/>
    <property type="match status" value="1"/>
</dbReference>
<keyword evidence="17" id="KW-1185">Reference proteome</keyword>
<keyword evidence="13" id="KW-0460">Magnesium</keyword>
<keyword evidence="7 14" id="KW-0808">Transferase</keyword>
<keyword evidence="6" id="KW-0489">Methyltransferase</keyword>
<dbReference type="PANTHER" id="PTHR11406:SF23">
    <property type="entry name" value="PHOSPHOGLYCERATE KINASE 1, CHLOROPLASTIC-RELATED"/>
    <property type="match status" value="1"/>
</dbReference>
<dbReference type="PRINTS" id="PR00477">
    <property type="entry name" value="PHGLYCKINASE"/>
</dbReference>
<dbReference type="OMA" id="TRFCHAS"/>
<comment type="catalytic activity">
    <reaction evidence="2 14">
        <text>(2R)-3-phosphoglycerate + ATP = (2R)-3-phospho-glyceroyl phosphate + ADP</text>
        <dbReference type="Rhea" id="RHEA:14801"/>
        <dbReference type="ChEBI" id="CHEBI:30616"/>
        <dbReference type="ChEBI" id="CHEBI:57604"/>
        <dbReference type="ChEBI" id="CHEBI:58272"/>
        <dbReference type="ChEBI" id="CHEBI:456216"/>
        <dbReference type="EC" id="2.7.2.3"/>
    </reaction>
</comment>
<evidence type="ECO:0000256" key="3">
    <source>
        <dbReference type="ARBA" id="ARBA00001946"/>
    </source>
</evidence>
<dbReference type="InterPro" id="IPR029063">
    <property type="entry name" value="SAM-dependent_MTases_sf"/>
</dbReference>
<dbReference type="InterPro" id="IPR015824">
    <property type="entry name" value="Phosphoglycerate_kinase_N"/>
</dbReference>
<comment type="similarity">
    <text evidence="5 14">Belongs to the phosphoglycerate kinase family.</text>
</comment>
<keyword evidence="11 14" id="KW-0418">Kinase</keyword>
<dbReference type="GO" id="GO:0008176">
    <property type="term" value="F:tRNA (guanine(46)-N7)-methyltransferase activity"/>
    <property type="evidence" value="ECO:0007669"/>
    <property type="project" value="UniProtKB-EC"/>
</dbReference>
<evidence type="ECO:0000256" key="9">
    <source>
        <dbReference type="ARBA" id="ARBA00022694"/>
    </source>
</evidence>
<evidence type="ECO:0000256" key="2">
    <source>
        <dbReference type="ARBA" id="ARBA00000642"/>
    </source>
</evidence>
<evidence type="ECO:0000256" key="14">
    <source>
        <dbReference type="RuleBase" id="RU000532"/>
    </source>
</evidence>
<dbReference type="GO" id="GO:0006096">
    <property type="term" value="P:glycolytic process"/>
    <property type="evidence" value="ECO:0000318"/>
    <property type="project" value="GO_Central"/>
</dbReference>
<evidence type="ECO:0000256" key="7">
    <source>
        <dbReference type="ARBA" id="ARBA00022679"/>
    </source>
</evidence>
<evidence type="ECO:0000256" key="8">
    <source>
        <dbReference type="ARBA" id="ARBA00022691"/>
    </source>
</evidence>
<dbReference type="STRING" id="105231.A0A1Y1I9G2"/>
<dbReference type="PROSITE" id="PS51625">
    <property type="entry name" value="SAM_MT_TRMB"/>
    <property type="match status" value="1"/>
</dbReference>
<organism evidence="16 17">
    <name type="scientific">Klebsormidium nitens</name>
    <name type="common">Green alga</name>
    <name type="synonym">Ulothrix nitens</name>
    <dbReference type="NCBI Taxonomy" id="105231"/>
    <lineage>
        <taxon>Eukaryota</taxon>
        <taxon>Viridiplantae</taxon>
        <taxon>Streptophyta</taxon>
        <taxon>Klebsormidiophyceae</taxon>
        <taxon>Klebsormidiales</taxon>
        <taxon>Klebsormidiaceae</taxon>
        <taxon>Klebsormidium</taxon>
    </lineage>
</organism>
<evidence type="ECO:0000256" key="11">
    <source>
        <dbReference type="ARBA" id="ARBA00022777"/>
    </source>
</evidence>
<evidence type="ECO:0000313" key="16">
    <source>
        <dbReference type="EMBL" id="GAQ85336.1"/>
    </source>
</evidence>
<sequence length="719" mass="78083">MECTFYCSPAVLQKELSRRFSQDQNCSGCLLSPKAAPPLHQHGTSFLRHKLHRKPCFRLVGTCQLTANGQGASEQVETRGLEQEAQKYESPSFLPSRQQLNMPPRDERVSYTRIQGLSTFPPERLYDKVVMVRCDWNVEIGVHEVKGKVFRDDTRMKASVPTLQYLAGAGARVVVVSEYGTPSKGQRMQHSLKVLAERLASDLGQEVMMAGDCIGAGVERDIDALRPGQILVLENVRFYKEEKANDLVFAQKLAFRVDVFVNDALGPCSQATASVSGVPVFVGRRIAGLQLEKELRYLNSLTSSAARPLLAIVGGGKLSTRFPLLKSLIAHQKCDAILLGSALSAPFLRALGWRTGGTPTEAGSTERATELLELAEKEGVELVFPDDVVCGEAQVHSAKVKICTARHVLHEWSAMDIGPQTIDHYARRLRKAKTVLWVGAVGFSDRKSFANGTLSLAEIVSDLTWAGTCTSIVHGKDVEKALKSVRGKVSHVALGGSATVTLLTGGALPGLAALDEEPTGPPDWTSVFRDPTASLTVDVGCGDGGFLLELSGKGSGNFLGLDLFGHLVDAANARAQREGRQNLYYVAANATTSLGPMLSTYPGALQLVTIQCPTPQFEARGLGRLVLRQPLVEAITEKLVTGGRLFVQSDVNDVASSMLEEIQKHGRGRLVNDEGFQGPGSSPLTLSSWKINPFGIPTQWETHALSKGRDMFRLMYRKH</sequence>
<evidence type="ECO:0000256" key="4">
    <source>
        <dbReference type="ARBA" id="ARBA00005215"/>
    </source>
</evidence>
<dbReference type="EC" id="2.7.2.3" evidence="14"/>
<gene>
    <name evidence="16" type="ORF">KFL_002300080</name>
</gene>
<comment type="subunit">
    <text evidence="15">Monomer.</text>
</comment>
<dbReference type="OrthoDB" id="275353at2759"/>
<evidence type="ECO:0000256" key="5">
    <source>
        <dbReference type="ARBA" id="ARBA00008982"/>
    </source>
</evidence>
<dbReference type="InterPro" id="IPR001576">
    <property type="entry name" value="Phosphoglycerate_kinase"/>
</dbReference>
<comment type="catalytic activity">
    <reaction evidence="1">
        <text>guanosine(46) in tRNA + S-adenosyl-L-methionine = N(7)-methylguanosine(46) in tRNA + S-adenosyl-L-homocysteine</text>
        <dbReference type="Rhea" id="RHEA:42708"/>
        <dbReference type="Rhea" id="RHEA-COMP:10188"/>
        <dbReference type="Rhea" id="RHEA-COMP:10189"/>
        <dbReference type="ChEBI" id="CHEBI:57856"/>
        <dbReference type="ChEBI" id="CHEBI:59789"/>
        <dbReference type="ChEBI" id="CHEBI:74269"/>
        <dbReference type="ChEBI" id="CHEBI:74480"/>
        <dbReference type="EC" id="2.1.1.33"/>
    </reaction>
</comment>
<keyword evidence="9" id="KW-0819">tRNA processing</keyword>
<evidence type="ECO:0000256" key="1">
    <source>
        <dbReference type="ARBA" id="ARBA00000142"/>
    </source>
</evidence>
<dbReference type="EMBL" id="DF237179">
    <property type="protein sequence ID" value="GAQ85336.1"/>
    <property type="molecule type" value="Genomic_DNA"/>
</dbReference>
<dbReference type="AlphaFoldDB" id="A0A1Y1I9G2"/>
<dbReference type="Pfam" id="PF02390">
    <property type="entry name" value="Methyltransf_4"/>
    <property type="match status" value="1"/>
</dbReference>
<evidence type="ECO:0000256" key="15">
    <source>
        <dbReference type="RuleBase" id="RU000696"/>
    </source>
</evidence>
<dbReference type="CDD" id="cd02440">
    <property type="entry name" value="AdoMet_MTases"/>
    <property type="match status" value="1"/>
</dbReference>
<evidence type="ECO:0000313" key="17">
    <source>
        <dbReference type="Proteomes" id="UP000054558"/>
    </source>
</evidence>
<protein>
    <recommendedName>
        <fullName evidence="14">Phosphoglycerate kinase</fullName>
        <ecNumber evidence="14">2.7.2.3</ecNumber>
    </recommendedName>
</protein>